<dbReference type="SUPFAM" id="SSF102114">
    <property type="entry name" value="Radical SAM enzymes"/>
    <property type="match status" value="1"/>
</dbReference>
<comment type="caution">
    <text evidence="7">The sequence shown here is derived from an EMBL/GenBank/DDBJ whole genome shotgun (WGS) entry which is preliminary data.</text>
</comment>
<evidence type="ECO:0000256" key="5">
    <source>
        <dbReference type="ARBA" id="ARBA00023014"/>
    </source>
</evidence>
<gene>
    <name evidence="7" type="ORF">GF339_00155</name>
</gene>
<keyword evidence="3" id="KW-0479">Metal-binding</keyword>
<dbReference type="Pfam" id="PF04055">
    <property type="entry name" value="Radical_SAM"/>
    <property type="match status" value="1"/>
</dbReference>
<dbReference type="GO" id="GO:0046872">
    <property type="term" value="F:metal ion binding"/>
    <property type="evidence" value="ECO:0007669"/>
    <property type="project" value="UniProtKB-KW"/>
</dbReference>
<feature type="domain" description="Radical SAM core" evidence="6">
    <location>
        <begin position="1"/>
        <end position="136"/>
    </location>
</feature>
<dbReference type="InterPro" id="IPR058240">
    <property type="entry name" value="rSAM_sf"/>
</dbReference>
<proteinExistence type="predicted"/>
<evidence type="ECO:0000313" key="8">
    <source>
        <dbReference type="Proteomes" id="UP000649604"/>
    </source>
</evidence>
<dbReference type="InterPro" id="IPR051198">
    <property type="entry name" value="BchE-like"/>
</dbReference>
<dbReference type="PROSITE" id="PS51918">
    <property type="entry name" value="RADICAL_SAM"/>
    <property type="match status" value="1"/>
</dbReference>
<comment type="cofactor">
    <cofactor evidence="1">
        <name>[4Fe-4S] cluster</name>
        <dbReference type="ChEBI" id="CHEBI:49883"/>
    </cofactor>
</comment>
<evidence type="ECO:0000256" key="4">
    <source>
        <dbReference type="ARBA" id="ARBA00023004"/>
    </source>
</evidence>
<sequence>RFLSFGVESANEYVLAMIKKGERLEQIEEAVRAACEIGYDVTLFFIIGLPGETPQDAENSLRFAQKYPVFDAKFYNLIPFPNTPIYEWLEQHQAFLAAPQQYLNNASHWDTTPLFETPEFPREERIRMLKKAHVVRKQIRKAAMRRKLVRFGPLRFPAAAVFVQDGVQDLLLHNRYVRRIAETTFRYLTNRSGTRHG</sequence>
<evidence type="ECO:0000256" key="1">
    <source>
        <dbReference type="ARBA" id="ARBA00001966"/>
    </source>
</evidence>
<evidence type="ECO:0000256" key="2">
    <source>
        <dbReference type="ARBA" id="ARBA00022691"/>
    </source>
</evidence>
<evidence type="ECO:0000259" key="6">
    <source>
        <dbReference type="PROSITE" id="PS51918"/>
    </source>
</evidence>
<feature type="non-terminal residue" evidence="7">
    <location>
        <position position="1"/>
    </location>
</feature>
<dbReference type="EMBL" id="WJJP01000003">
    <property type="protein sequence ID" value="MBD3322960.1"/>
    <property type="molecule type" value="Genomic_DNA"/>
</dbReference>
<dbReference type="GO" id="GO:0003824">
    <property type="term" value="F:catalytic activity"/>
    <property type="evidence" value="ECO:0007669"/>
    <property type="project" value="InterPro"/>
</dbReference>
<dbReference type="Proteomes" id="UP000649604">
    <property type="component" value="Unassembled WGS sequence"/>
</dbReference>
<keyword evidence="5" id="KW-0411">Iron-sulfur</keyword>
<dbReference type="Gene3D" id="3.30.750.200">
    <property type="match status" value="1"/>
</dbReference>
<evidence type="ECO:0000313" key="7">
    <source>
        <dbReference type="EMBL" id="MBD3322960.1"/>
    </source>
</evidence>
<dbReference type="GO" id="GO:0051536">
    <property type="term" value="F:iron-sulfur cluster binding"/>
    <property type="evidence" value="ECO:0007669"/>
    <property type="project" value="UniProtKB-KW"/>
</dbReference>
<reference evidence="7" key="1">
    <citation type="submission" date="2019-11" db="EMBL/GenBank/DDBJ databases">
        <title>Microbial mats filling the niche in hypersaline microbial mats.</title>
        <authorList>
            <person name="Wong H.L."/>
            <person name="Macleod F.I."/>
            <person name="White R.A. III"/>
            <person name="Burns B.P."/>
        </authorList>
    </citation>
    <scope>NUCLEOTIDE SEQUENCE</scope>
    <source>
        <strain evidence="7">Rbin_158</strain>
    </source>
</reference>
<dbReference type="PANTHER" id="PTHR43409">
    <property type="entry name" value="ANAEROBIC MAGNESIUM-PROTOPORPHYRIN IX MONOMETHYL ESTER CYCLASE-RELATED"/>
    <property type="match status" value="1"/>
</dbReference>
<accession>A0A9D5JRT8</accession>
<dbReference type="PANTHER" id="PTHR43409:SF7">
    <property type="entry name" value="BLL1977 PROTEIN"/>
    <property type="match status" value="1"/>
</dbReference>
<dbReference type="InterPro" id="IPR007197">
    <property type="entry name" value="rSAM"/>
</dbReference>
<protein>
    <submittedName>
        <fullName evidence="7">Radical SAM protein</fullName>
    </submittedName>
</protein>
<organism evidence="7 8">
    <name type="scientific">candidate division KSB3 bacterium</name>
    <dbReference type="NCBI Taxonomy" id="2044937"/>
    <lineage>
        <taxon>Bacteria</taxon>
        <taxon>candidate division KSB3</taxon>
    </lineage>
</organism>
<keyword evidence="2" id="KW-0949">S-adenosyl-L-methionine</keyword>
<evidence type="ECO:0000256" key="3">
    <source>
        <dbReference type="ARBA" id="ARBA00022723"/>
    </source>
</evidence>
<dbReference type="AlphaFoldDB" id="A0A9D5JRT8"/>
<name>A0A9D5JRT8_9BACT</name>
<keyword evidence="4" id="KW-0408">Iron</keyword>